<name>A0ABM8S769_9BACT</name>
<protein>
    <submittedName>
        <fullName evidence="2">Uncharacterized protein</fullName>
    </submittedName>
</protein>
<organism evidence="2 3">
    <name type="scientific">Nitrospira defluvii</name>
    <dbReference type="NCBI Taxonomy" id="330214"/>
    <lineage>
        <taxon>Bacteria</taxon>
        <taxon>Pseudomonadati</taxon>
        <taxon>Nitrospirota</taxon>
        <taxon>Nitrospiria</taxon>
        <taxon>Nitrospirales</taxon>
        <taxon>Nitrospiraceae</taxon>
        <taxon>Nitrospira</taxon>
    </lineage>
</organism>
<reference evidence="2 3" key="1">
    <citation type="submission" date="2021-02" db="EMBL/GenBank/DDBJ databases">
        <authorList>
            <person name="Han P."/>
        </authorList>
    </citation>
    <scope>NUCLEOTIDE SEQUENCE [LARGE SCALE GENOMIC DNA]</scope>
    <source>
        <strain evidence="2">Candidatus Nitrospira sp. ZN2</strain>
    </source>
</reference>
<accession>A0ABM8S769</accession>
<evidence type="ECO:0000313" key="3">
    <source>
        <dbReference type="Proteomes" id="UP000675880"/>
    </source>
</evidence>
<dbReference type="Proteomes" id="UP000675880">
    <property type="component" value="Unassembled WGS sequence"/>
</dbReference>
<sequence length="91" mass="10338">MANSHKSSRARTHQKSHALRMLLTSGVVRSADVDPPSMEIPRSQVSLPSPFPSRNVVHTRLVHTTQYKRQPGLFAQWQTTFADILKEFGKR</sequence>
<keyword evidence="3" id="KW-1185">Reference proteome</keyword>
<comment type="caution">
    <text evidence="2">The sequence shown here is derived from an EMBL/GenBank/DDBJ whole genome shotgun (WGS) entry which is preliminary data.</text>
</comment>
<evidence type="ECO:0000313" key="2">
    <source>
        <dbReference type="EMBL" id="CAE6793008.1"/>
    </source>
</evidence>
<dbReference type="RefSeq" id="WP_213043953.1">
    <property type="nucleotide sequence ID" value="NZ_CAJNBJ010000019.1"/>
</dbReference>
<proteinExistence type="predicted"/>
<dbReference type="EMBL" id="CAJNBJ010000019">
    <property type="protein sequence ID" value="CAE6793008.1"/>
    <property type="molecule type" value="Genomic_DNA"/>
</dbReference>
<evidence type="ECO:0000256" key="1">
    <source>
        <dbReference type="SAM" id="MobiDB-lite"/>
    </source>
</evidence>
<feature type="region of interest" description="Disordered" evidence="1">
    <location>
        <begin position="33"/>
        <end position="53"/>
    </location>
</feature>
<gene>
    <name evidence="2" type="ORF">NSPZN2_60098</name>
</gene>